<dbReference type="SUPFAM" id="SSF46689">
    <property type="entry name" value="Homeodomain-like"/>
    <property type="match status" value="1"/>
</dbReference>
<dbReference type="AlphaFoldDB" id="A0A2S2RBN7"/>
<dbReference type="InterPro" id="IPR050649">
    <property type="entry name" value="Paired_Homeobox_TFs"/>
</dbReference>
<evidence type="ECO:0000256" key="1">
    <source>
        <dbReference type="ARBA" id="ARBA00004123"/>
    </source>
</evidence>
<keyword evidence="10" id="KW-1185">Reference proteome</keyword>
<evidence type="ECO:0000256" key="2">
    <source>
        <dbReference type="ARBA" id="ARBA00023125"/>
    </source>
</evidence>
<dbReference type="RefSeq" id="XP_025419819.1">
    <property type="nucleotide sequence ID" value="XM_025564034.1"/>
</dbReference>
<evidence type="ECO:0000259" key="8">
    <source>
        <dbReference type="PROSITE" id="PS50071"/>
    </source>
</evidence>
<gene>
    <name evidence="9" type="primary">DRGX</name>
    <name evidence="11" type="synonym">LOC112690108</name>
    <name evidence="9" type="ORF">g.20962</name>
</gene>
<feature type="compositionally biased region" description="Low complexity" evidence="7">
    <location>
        <begin position="129"/>
        <end position="141"/>
    </location>
</feature>
<dbReference type="PROSITE" id="PS00027">
    <property type="entry name" value="HOMEOBOX_1"/>
    <property type="match status" value="1"/>
</dbReference>
<comment type="subcellular location">
    <subcellularLocation>
        <location evidence="1 5 6">Nucleus</location>
    </subcellularLocation>
</comment>
<dbReference type="FunFam" id="1.10.10.60:FF:000291">
    <property type="entry name" value="ALX homeobox protein 1"/>
    <property type="match status" value="1"/>
</dbReference>
<dbReference type="GO" id="GO:0005634">
    <property type="term" value="C:nucleus"/>
    <property type="evidence" value="ECO:0007669"/>
    <property type="project" value="UniProtKB-SubCell"/>
</dbReference>
<evidence type="ECO:0000313" key="10">
    <source>
        <dbReference type="Proteomes" id="UP000694846"/>
    </source>
</evidence>
<evidence type="ECO:0000313" key="11">
    <source>
        <dbReference type="RefSeq" id="XP_025419819.1"/>
    </source>
</evidence>
<evidence type="ECO:0000256" key="7">
    <source>
        <dbReference type="SAM" id="MobiDB-lite"/>
    </source>
</evidence>
<name>A0A2S2RBN7_9HEMI</name>
<evidence type="ECO:0000256" key="5">
    <source>
        <dbReference type="PROSITE-ProRule" id="PRU00108"/>
    </source>
</evidence>
<proteinExistence type="predicted"/>
<protein>
    <submittedName>
        <fullName evidence="9">Dorsal root ganglia homeobox protein</fullName>
    </submittedName>
    <submittedName>
        <fullName evidence="11">Retinal homeobox protein Rx-B-like</fullName>
    </submittedName>
</protein>
<reference evidence="11" key="2">
    <citation type="submission" date="2025-04" db="UniProtKB">
        <authorList>
            <consortium name="RefSeq"/>
        </authorList>
    </citation>
    <scope>IDENTIFICATION</scope>
    <source>
        <tissue evidence="11">Whole body</tissue>
    </source>
</reference>
<feature type="domain" description="Homeobox" evidence="8">
    <location>
        <begin position="23"/>
        <end position="83"/>
    </location>
</feature>
<keyword evidence="3 5" id="KW-0371">Homeobox</keyword>
<keyword evidence="4 5" id="KW-0539">Nucleus</keyword>
<dbReference type="GO" id="GO:0000977">
    <property type="term" value="F:RNA polymerase II transcription regulatory region sequence-specific DNA binding"/>
    <property type="evidence" value="ECO:0007669"/>
    <property type="project" value="TreeGrafter"/>
</dbReference>
<feature type="DNA-binding region" description="Homeobox" evidence="5">
    <location>
        <begin position="25"/>
        <end position="84"/>
    </location>
</feature>
<feature type="region of interest" description="Disordered" evidence="7">
    <location>
        <begin position="115"/>
        <end position="142"/>
    </location>
</feature>
<evidence type="ECO:0000256" key="4">
    <source>
        <dbReference type="ARBA" id="ARBA00023242"/>
    </source>
</evidence>
<sequence>MAGGPYLSPLPGDLLSEYMFGRRRQRRNRTTFTPQQLQELESLFQKTHYPDVFLREEVALRINLSEARVQVWFQNRRAKWRKHARLQIIQDAWRIRCMGLNTQTLLLGRQVPEGTTRLTDEKGSPTSPPTQSSVSSPTHVPGSYRMLQNFQVTERSTLSGPPTHAATTKLFCPYSSTGNDVSNIRLAHHQESRSDMNGNLSLMVGSVDLTCSKSRSTSPEEENDINVND</sequence>
<dbReference type="PANTHER" id="PTHR24329:SF569">
    <property type="entry name" value="IP01065P"/>
    <property type="match status" value="1"/>
</dbReference>
<dbReference type="EMBL" id="GGMS01017669">
    <property type="protein sequence ID" value="MBY86872.1"/>
    <property type="molecule type" value="Transcribed_RNA"/>
</dbReference>
<dbReference type="Gene3D" id="1.10.10.60">
    <property type="entry name" value="Homeodomain-like"/>
    <property type="match status" value="1"/>
</dbReference>
<dbReference type="PROSITE" id="PS50071">
    <property type="entry name" value="HOMEOBOX_2"/>
    <property type="match status" value="1"/>
</dbReference>
<evidence type="ECO:0000256" key="3">
    <source>
        <dbReference type="ARBA" id="ARBA00023155"/>
    </source>
</evidence>
<dbReference type="GO" id="GO:0000981">
    <property type="term" value="F:DNA-binding transcription factor activity, RNA polymerase II-specific"/>
    <property type="evidence" value="ECO:0007669"/>
    <property type="project" value="InterPro"/>
</dbReference>
<keyword evidence="2 5" id="KW-0238">DNA-binding</keyword>
<dbReference type="InterPro" id="IPR017970">
    <property type="entry name" value="Homeobox_CS"/>
</dbReference>
<dbReference type="Pfam" id="PF00046">
    <property type="entry name" value="Homeodomain"/>
    <property type="match status" value="1"/>
</dbReference>
<accession>A0A2S2RBN7</accession>
<organism evidence="9">
    <name type="scientific">Sipha flava</name>
    <name type="common">yellow sugarcane aphid</name>
    <dbReference type="NCBI Taxonomy" id="143950"/>
    <lineage>
        <taxon>Eukaryota</taxon>
        <taxon>Metazoa</taxon>
        <taxon>Ecdysozoa</taxon>
        <taxon>Arthropoda</taxon>
        <taxon>Hexapoda</taxon>
        <taxon>Insecta</taxon>
        <taxon>Pterygota</taxon>
        <taxon>Neoptera</taxon>
        <taxon>Paraneoptera</taxon>
        <taxon>Hemiptera</taxon>
        <taxon>Sternorrhyncha</taxon>
        <taxon>Aphidomorpha</taxon>
        <taxon>Aphidoidea</taxon>
        <taxon>Aphididae</taxon>
        <taxon>Sipha</taxon>
    </lineage>
</organism>
<dbReference type="InterPro" id="IPR001356">
    <property type="entry name" value="HD"/>
</dbReference>
<dbReference type="OrthoDB" id="6159439at2759"/>
<dbReference type="CDD" id="cd00086">
    <property type="entry name" value="homeodomain"/>
    <property type="match status" value="1"/>
</dbReference>
<dbReference type="Proteomes" id="UP000694846">
    <property type="component" value="Unplaced"/>
</dbReference>
<dbReference type="InterPro" id="IPR009057">
    <property type="entry name" value="Homeodomain-like_sf"/>
</dbReference>
<dbReference type="SMART" id="SM00389">
    <property type="entry name" value="HOX"/>
    <property type="match status" value="1"/>
</dbReference>
<evidence type="ECO:0000256" key="6">
    <source>
        <dbReference type="RuleBase" id="RU000682"/>
    </source>
</evidence>
<evidence type="ECO:0000313" key="9">
    <source>
        <dbReference type="EMBL" id="MBY86872.1"/>
    </source>
</evidence>
<dbReference type="PANTHER" id="PTHR24329">
    <property type="entry name" value="HOMEOBOX PROTEIN ARISTALESS"/>
    <property type="match status" value="1"/>
</dbReference>
<reference evidence="9" key="1">
    <citation type="submission" date="2018-04" db="EMBL/GenBank/DDBJ databases">
        <title>Transcriptome assembly of Sipha flava.</title>
        <authorList>
            <person name="Scully E.D."/>
            <person name="Geib S.M."/>
            <person name="Palmer N.A."/>
            <person name="Koch K."/>
            <person name="Bradshaw J."/>
            <person name="Heng-Moss T."/>
            <person name="Sarath G."/>
        </authorList>
    </citation>
    <scope>NUCLEOTIDE SEQUENCE</scope>
</reference>